<protein>
    <recommendedName>
        <fullName evidence="8">Exonuclease domain-containing protein</fullName>
    </recommendedName>
</protein>
<evidence type="ECO:0000313" key="9">
    <source>
        <dbReference type="EnsemblMetazoa" id="G11596.1:cds"/>
    </source>
</evidence>
<evidence type="ECO:0000256" key="3">
    <source>
        <dbReference type="ARBA" id="ARBA00022723"/>
    </source>
</evidence>
<evidence type="ECO:0000256" key="7">
    <source>
        <dbReference type="ARBA" id="ARBA00025769"/>
    </source>
</evidence>
<dbReference type="PANTHER" id="PTHR13058">
    <property type="entry name" value="THREE PRIME REPAIR EXONUCLEASE 1, 2"/>
    <property type="match status" value="1"/>
</dbReference>
<evidence type="ECO:0000256" key="5">
    <source>
        <dbReference type="ARBA" id="ARBA00022839"/>
    </source>
</evidence>
<evidence type="ECO:0000256" key="6">
    <source>
        <dbReference type="ARBA" id="ARBA00022842"/>
    </source>
</evidence>
<dbReference type="GO" id="GO:0005737">
    <property type="term" value="C:cytoplasm"/>
    <property type="evidence" value="ECO:0007669"/>
    <property type="project" value="TreeGrafter"/>
</dbReference>
<keyword evidence="3" id="KW-0479">Metal-binding</keyword>
<keyword evidence="2" id="KW-0540">Nuclease</keyword>
<dbReference type="OMA" id="CDIVIGF"/>
<keyword evidence="6" id="KW-0460">Magnesium</keyword>
<feature type="domain" description="Exonuclease" evidence="8">
    <location>
        <begin position="10"/>
        <end position="105"/>
    </location>
</feature>
<dbReference type="Pfam" id="PF00929">
    <property type="entry name" value="RNase_T"/>
    <property type="match status" value="1"/>
</dbReference>
<dbReference type="InterPro" id="IPR012337">
    <property type="entry name" value="RNaseH-like_sf"/>
</dbReference>
<keyword evidence="10" id="KW-1185">Reference proteome</keyword>
<dbReference type="InterPro" id="IPR036397">
    <property type="entry name" value="RNaseH_sf"/>
</dbReference>
<evidence type="ECO:0000259" key="8">
    <source>
        <dbReference type="Pfam" id="PF00929"/>
    </source>
</evidence>
<dbReference type="Gene3D" id="3.30.420.10">
    <property type="entry name" value="Ribonuclease H-like superfamily/Ribonuclease H"/>
    <property type="match status" value="1"/>
</dbReference>
<dbReference type="SUPFAM" id="SSF53098">
    <property type="entry name" value="Ribonuclease H-like"/>
    <property type="match status" value="1"/>
</dbReference>
<organism evidence="9 10">
    <name type="scientific">Magallana gigas</name>
    <name type="common">Pacific oyster</name>
    <name type="synonym">Crassostrea gigas</name>
    <dbReference type="NCBI Taxonomy" id="29159"/>
    <lineage>
        <taxon>Eukaryota</taxon>
        <taxon>Metazoa</taxon>
        <taxon>Spiralia</taxon>
        <taxon>Lophotrochozoa</taxon>
        <taxon>Mollusca</taxon>
        <taxon>Bivalvia</taxon>
        <taxon>Autobranchia</taxon>
        <taxon>Pteriomorphia</taxon>
        <taxon>Ostreida</taxon>
        <taxon>Ostreoidea</taxon>
        <taxon>Ostreidae</taxon>
        <taxon>Magallana</taxon>
    </lineage>
</organism>
<keyword evidence="5" id="KW-0269">Exonuclease</keyword>
<dbReference type="InterPro" id="IPR013520">
    <property type="entry name" value="Ribonucl_H"/>
</dbReference>
<dbReference type="GO" id="GO:0008296">
    <property type="term" value="F:3'-5'-DNA exonuclease activity"/>
    <property type="evidence" value="ECO:0007669"/>
    <property type="project" value="TreeGrafter"/>
</dbReference>
<name>A0A8W8HZ00_MAGGI</name>
<keyword evidence="4" id="KW-0378">Hydrolase</keyword>
<comment type="similarity">
    <text evidence="7">Belongs to the exonuclease superfamily. TREX family.</text>
</comment>
<evidence type="ECO:0000313" key="10">
    <source>
        <dbReference type="Proteomes" id="UP000005408"/>
    </source>
</evidence>
<accession>A0A8W8HZ00</accession>
<dbReference type="PANTHER" id="PTHR13058:SF22">
    <property type="entry name" value="EXODEOXYRIBONUCLEASE III"/>
    <property type="match status" value="1"/>
</dbReference>
<comment type="cofactor">
    <cofactor evidence="1">
        <name>Mg(2+)</name>
        <dbReference type="ChEBI" id="CHEBI:18420"/>
    </cofactor>
</comment>
<dbReference type="GO" id="GO:0003676">
    <property type="term" value="F:nucleic acid binding"/>
    <property type="evidence" value="ECO:0007669"/>
    <property type="project" value="InterPro"/>
</dbReference>
<dbReference type="OrthoDB" id="6137214at2759"/>
<dbReference type="EnsemblMetazoa" id="G11596.1">
    <property type="protein sequence ID" value="G11596.1:cds"/>
    <property type="gene ID" value="G11596"/>
</dbReference>
<dbReference type="AlphaFoldDB" id="A0A8W8HZ00"/>
<sequence>MVNGKAVETETIDSAVSKFLDWLKFYKKVILIAHNGKNFDFPVFMTALASVNRASEFCDIVIGFVDSLPLLKKIFPGQSSYKQENLVSNLLAATYGAHNALEDVRSLGWLIKHEKVTDKHLQDFTFSPEAVKNQLAYNREKNKNIESLHPLIAAGVMKMTTAQNKNSHGQARVTCCKKTLNTVIPSLCEFFDKQNSS</sequence>
<reference evidence="9" key="1">
    <citation type="submission" date="2022-08" db="UniProtKB">
        <authorList>
            <consortium name="EnsemblMetazoa"/>
        </authorList>
    </citation>
    <scope>IDENTIFICATION</scope>
    <source>
        <strain evidence="9">05x7-T-G4-1.051#20</strain>
    </source>
</reference>
<proteinExistence type="inferred from homology"/>
<dbReference type="GO" id="GO:0006308">
    <property type="term" value="P:DNA catabolic process"/>
    <property type="evidence" value="ECO:0007669"/>
    <property type="project" value="TreeGrafter"/>
</dbReference>
<evidence type="ECO:0000256" key="4">
    <source>
        <dbReference type="ARBA" id="ARBA00022801"/>
    </source>
</evidence>
<dbReference type="InterPro" id="IPR040393">
    <property type="entry name" value="TREX1/2"/>
</dbReference>
<dbReference type="GO" id="GO:0046872">
    <property type="term" value="F:metal ion binding"/>
    <property type="evidence" value="ECO:0007669"/>
    <property type="project" value="UniProtKB-KW"/>
</dbReference>
<dbReference type="Proteomes" id="UP000005408">
    <property type="component" value="Unassembled WGS sequence"/>
</dbReference>
<evidence type="ECO:0000256" key="2">
    <source>
        <dbReference type="ARBA" id="ARBA00022722"/>
    </source>
</evidence>
<evidence type="ECO:0000256" key="1">
    <source>
        <dbReference type="ARBA" id="ARBA00001946"/>
    </source>
</evidence>